<feature type="region of interest" description="Disordered" evidence="1">
    <location>
        <begin position="56"/>
        <end position="118"/>
    </location>
</feature>
<keyword evidence="4" id="KW-1185">Reference proteome</keyword>
<accession>A0A7U3UN62</accession>
<dbReference type="InterPro" id="IPR033458">
    <property type="entry name" value="DUF5134"/>
</dbReference>
<gene>
    <name evidence="3" type="ORF">RVR_546</name>
</gene>
<dbReference type="RefSeq" id="WP_202232128.1">
    <property type="nucleotide sequence ID" value="NZ_AP018365.1"/>
</dbReference>
<reference evidence="3 4" key="1">
    <citation type="journal article" date="2010" name="J. Bacteriol.">
        <title>Biochemical characterization of a novel indole prenyltransferase from Streptomyces sp. SN-593.</title>
        <authorList>
            <person name="Takahashi S."/>
            <person name="Takagi H."/>
            <person name="Toyoda A."/>
            <person name="Uramoto M."/>
            <person name="Nogawa T."/>
            <person name="Ueki M."/>
            <person name="Sakaki Y."/>
            <person name="Osada H."/>
        </authorList>
    </citation>
    <scope>NUCLEOTIDE SEQUENCE [LARGE SCALE GENOMIC DNA]</scope>
    <source>
        <strain evidence="3 4">SN-593</strain>
    </source>
</reference>
<protein>
    <submittedName>
        <fullName evidence="3">Putative integral membrane protein</fullName>
    </submittedName>
</protein>
<keyword evidence="2" id="KW-0472">Membrane</keyword>
<feature type="region of interest" description="Disordered" evidence="1">
    <location>
        <begin position="294"/>
        <end position="329"/>
    </location>
</feature>
<evidence type="ECO:0000313" key="3">
    <source>
        <dbReference type="EMBL" id="BBA95621.1"/>
    </source>
</evidence>
<evidence type="ECO:0000256" key="1">
    <source>
        <dbReference type="SAM" id="MobiDB-lite"/>
    </source>
</evidence>
<dbReference type="Pfam" id="PF17197">
    <property type="entry name" value="DUF5134"/>
    <property type="match status" value="1"/>
</dbReference>
<dbReference type="Proteomes" id="UP000595703">
    <property type="component" value="Chromosome"/>
</dbReference>
<feature type="transmembrane region" description="Helical" evidence="2">
    <location>
        <begin position="259"/>
        <end position="277"/>
    </location>
</feature>
<feature type="transmembrane region" description="Helical" evidence="2">
    <location>
        <begin position="6"/>
        <end position="27"/>
    </location>
</feature>
<reference evidence="3 4" key="4">
    <citation type="journal article" date="2020" name="Sci. Rep.">
        <title>beta-carboline chemical signals induce reveromycin production through a LuxR family regulator in Streptomyces sp. SN-593.</title>
        <authorList>
            <person name="Panthee S."/>
            <person name="Kito N."/>
            <person name="Hayashi T."/>
            <person name="Shimizu T."/>
            <person name="Ishikawa J."/>
            <person name="Hamamoto H."/>
            <person name="Osada H."/>
            <person name="Takahashi S."/>
        </authorList>
    </citation>
    <scope>NUCLEOTIDE SEQUENCE [LARGE SCALE GENOMIC DNA]</scope>
    <source>
        <strain evidence="3 4">SN-593</strain>
    </source>
</reference>
<keyword evidence="2" id="KW-1133">Transmembrane helix</keyword>
<keyword evidence="2" id="KW-0812">Transmembrane</keyword>
<feature type="compositionally biased region" description="Low complexity" evidence="1">
    <location>
        <begin position="96"/>
        <end position="108"/>
    </location>
</feature>
<feature type="transmembrane region" description="Helical" evidence="2">
    <location>
        <begin position="128"/>
        <end position="147"/>
    </location>
</feature>
<name>A0A7U3UN62_9ACTN</name>
<reference evidence="3 4" key="2">
    <citation type="journal article" date="2011" name="J. Antibiot.">
        <title>Furaquinocins I and J: novel polyketide isoprenoid hybrid compounds from Streptomyces reveromyceticus SN-593.</title>
        <authorList>
            <person name="Panthee S."/>
            <person name="Takahashi S."/>
            <person name="Takagi H."/>
            <person name="Nogawa T."/>
            <person name="Oowada E."/>
            <person name="Uramoto M."/>
            <person name="Osada H."/>
        </authorList>
    </citation>
    <scope>NUCLEOTIDE SEQUENCE [LARGE SCALE GENOMIC DNA]</scope>
    <source>
        <strain evidence="3 4">SN-593</strain>
    </source>
</reference>
<organism evidence="3 4">
    <name type="scientific">Actinacidiphila reveromycinica</name>
    <dbReference type="NCBI Taxonomy" id="659352"/>
    <lineage>
        <taxon>Bacteria</taxon>
        <taxon>Bacillati</taxon>
        <taxon>Actinomycetota</taxon>
        <taxon>Actinomycetes</taxon>
        <taxon>Kitasatosporales</taxon>
        <taxon>Streptomycetaceae</taxon>
        <taxon>Actinacidiphila</taxon>
    </lineage>
</organism>
<feature type="compositionally biased region" description="Gly residues" evidence="1">
    <location>
        <begin position="85"/>
        <end position="95"/>
    </location>
</feature>
<dbReference type="KEGG" id="arev:RVR_546"/>
<dbReference type="AlphaFoldDB" id="A0A7U3UN62"/>
<evidence type="ECO:0000313" key="4">
    <source>
        <dbReference type="Proteomes" id="UP000595703"/>
    </source>
</evidence>
<reference evidence="3 4" key="3">
    <citation type="journal article" date="2011" name="Nat. Chem. Biol.">
        <title>Reveromycin A biosynthesis uses RevG and RevJ for stereospecific spiroacetal formation.</title>
        <authorList>
            <person name="Takahashi S."/>
            <person name="Toyoda A."/>
            <person name="Sekiyama Y."/>
            <person name="Takagi H."/>
            <person name="Nogawa T."/>
            <person name="Uramoto M."/>
            <person name="Suzuki R."/>
            <person name="Koshino H."/>
            <person name="Kumano T."/>
            <person name="Panthee S."/>
            <person name="Dairi T."/>
            <person name="Ishikawa J."/>
            <person name="Ikeda H."/>
            <person name="Sakaki Y."/>
            <person name="Osada H."/>
        </authorList>
    </citation>
    <scope>NUCLEOTIDE SEQUENCE [LARGE SCALE GENOMIC DNA]</scope>
    <source>
        <strain evidence="3 4">SN-593</strain>
    </source>
</reference>
<feature type="compositionally biased region" description="Pro residues" evidence="1">
    <location>
        <begin position="307"/>
        <end position="317"/>
    </location>
</feature>
<dbReference type="EMBL" id="AP018365">
    <property type="protein sequence ID" value="BBA95621.1"/>
    <property type="molecule type" value="Genomic_DNA"/>
</dbReference>
<sequence>MIAAHGLRWILTVLFGALTVLGAARALRPGRDRARGPESTDAGAALAAARAADGAAPDATACGGREAAADAEVEPDGGAESSGGAEPGGGAGASGVVGRVGAAAPGRPGRAGKPDRLAVSGGAAGERIAHGVHAVMGAAMAVMAWPWGMDVPAAPQAVFFGLAAVWFPATALVREGRLRRGRPEGGAARAYGTPHPWTHAVAHAVMAAAMAWMLLAMPGGMSGGRPEAGGPAAMADMPGMDMSGSGGGMSMHLHGASRVVAGVLAVGFLAMGLWWLSSALDGARALPVRPPTLRTKVPAPAGAAAPARPPGPAPGPAPHGHRPPRPLPLHASVDVGCHGAMALGMAVMLLVLT</sequence>
<feature type="transmembrane region" description="Helical" evidence="2">
    <location>
        <begin position="153"/>
        <end position="173"/>
    </location>
</feature>
<proteinExistence type="predicted"/>
<evidence type="ECO:0000256" key="2">
    <source>
        <dbReference type="SAM" id="Phobius"/>
    </source>
</evidence>